<dbReference type="OrthoDB" id="21805at10239"/>
<proteinExistence type="predicted"/>
<accession>Q1A065</accession>
<organism evidence="1 2">
    <name type="scientific">Mycobacterium phage Cooper</name>
    <dbReference type="NCBI Taxonomy" id="373406"/>
    <lineage>
        <taxon>Viruses</taxon>
        <taxon>Duplodnaviria</taxon>
        <taxon>Heunggongvirae</taxon>
        <taxon>Uroviricota</taxon>
        <taxon>Caudoviricetes</taxon>
        <taxon>Bclasvirinae</taxon>
        <taxon>Coopervirus</taxon>
        <taxon>Coopervirus cooper</taxon>
    </lineage>
</organism>
<evidence type="ECO:0000313" key="2">
    <source>
        <dbReference type="Proteomes" id="UP000000904"/>
    </source>
</evidence>
<evidence type="ECO:0000313" key="1">
    <source>
        <dbReference type="EMBL" id="ABD58168.1"/>
    </source>
</evidence>
<dbReference type="RefSeq" id="YP_654948.1">
    <property type="nucleotide sequence ID" value="NC_008195.1"/>
</dbReference>
<reference evidence="1 2" key="1">
    <citation type="journal article" date="2006" name="PLoS Genet.">
        <title>Exploring the mycobacteriophage metaproteome: phage genomics as an educational platform.</title>
        <authorList>
            <person name="Hatfull G.F."/>
            <person name="Pedulla M.L."/>
            <person name="Jacobs-Sera D."/>
            <person name="Cichon P.M."/>
            <person name="Foley A."/>
            <person name="Ford M.E."/>
            <person name="Gonda R.M."/>
            <person name="Houtz J.M."/>
            <person name="Hryckowian A.J."/>
            <person name="Kelchner V.A."/>
            <person name="Namburi S."/>
            <person name="Pajcini K.V."/>
            <person name="Popovich M.G."/>
            <person name="Schleicher D.T."/>
            <person name="Simanek B.Z."/>
            <person name="Smith A.L."/>
            <person name="Zdanowicz G.M."/>
            <person name="Kumar V."/>
            <person name="Peebles C.L."/>
            <person name="Jacobs W.R.Jr."/>
            <person name="Lawrence J.G."/>
            <person name="Hendrix R.W."/>
        </authorList>
    </citation>
    <scope>NUCLEOTIDE SEQUENCE [LARGE SCALE GENOMIC DNA]</scope>
</reference>
<keyword evidence="2" id="KW-1185">Reference proteome</keyword>
<sequence length="162" mass="17836">MASLPTSITFDKQALIKTAETALAVHGKADEVYQADLEKYKADHAPDSKIPQLVALRDELSRFLRTKREPTAADARKFRNAVNSDDYLRNLYTTPVDDRDARNNVARPAGWLSPSQRDSYLGLVAMLKAHVGETITANQLKLFGYTNLEALFRAAATAGGAK</sequence>
<protein>
    <submittedName>
        <fullName evidence="1">Uncharacterized protein</fullName>
    </submittedName>
</protein>
<gene>
    <name evidence="1" type="primary">51</name>
    <name evidence="1" type="ORF">PBI_COOPER_51</name>
</gene>
<dbReference type="KEGG" id="vg:4157019"/>
<dbReference type="EMBL" id="DQ398044">
    <property type="protein sequence ID" value="ABD58168.1"/>
    <property type="molecule type" value="Genomic_DNA"/>
</dbReference>
<dbReference type="Proteomes" id="UP000000904">
    <property type="component" value="Segment"/>
</dbReference>
<name>Q1A065_9CAUD</name>